<evidence type="ECO:0000313" key="3">
    <source>
        <dbReference type="EMBL" id="MFD0927188.1"/>
    </source>
</evidence>
<feature type="signal peptide" evidence="1">
    <location>
        <begin position="1"/>
        <end position="30"/>
    </location>
</feature>
<keyword evidence="1" id="KW-0732">Signal</keyword>
<evidence type="ECO:0000313" key="4">
    <source>
        <dbReference type="Proteomes" id="UP001597068"/>
    </source>
</evidence>
<protein>
    <recommendedName>
        <fullName evidence="2">DUF8020 domain-containing protein</fullName>
    </recommendedName>
</protein>
<keyword evidence="4" id="KW-1185">Reference proteome</keyword>
<feature type="chain" id="PRO_5045968445" description="DUF8020 domain-containing protein" evidence="1">
    <location>
        <begin position="31"/>
        <end position="214"/>
    </location>
</feature>
<comment type="caution">
    <text evidence="3">The sequence shown here is derived from an EMBL/GenBank/DDBJ whole genome shotgun (WGS) entry which is preliminary data.</text>
</comment>
<gene>
    <name evidence="3" type="ORF">ACFQ04_15725</name>
</gene>
<accession>A0ABW3GAS6</accession>
<name>A0ABW3GAS6_9NOCA</name>
<proteinExistence type="predicted"/>
<dbReference type="Pfam" id="PF26059">
    <property type="entry name" value="DUF8020"/>
    <property type="match status" value="1"/>
</dbReference>
<dbReference type="RefSeq" id="WP_253648849.1">
    <property type="nucleotide sequence ID" value="NZ_BAAAMO010000006.1"/>
</dbReference>
<feature type="domain" description="DUF8020" evidence="2">
    <location>
        <begin position="35"/>
        <end position="104"/>
    </location>
</feature>
<dbReference type="Proteomes" id="UP001597068">
    <property type="component" value="Unassembled WGS sequence"/>
</dbReference>
<dbReference type="EMBL" id="JBHTIL010000002">
    <property type="protein sequence ID" value="MFD0927188.1"/>
    <property type="molecule type" value="Genomic_DNA"/>
</dbReference>
<evidence type="ECO:0000256" key="1">
    <source>
        <dbReference type="SAM" id="SignalP"/>
    </source>
</evidence>
<organism evidence="3 4">
    <name type="scientific">Williamsia deligens</name>
    <dbReference type="NCBI Taxonomy" id="321325"/>
    <lineage>
        <taxon>Bacteria</taxon>
        <taxon>Bacillati</taxon>
        <taxon>Actinomycetota</taxon>
        <taxon>Actinomycetes</taxon>
        <taxon>Mycobacteriales</taxon>
        <taxon>Nocardiaceae</taxon>
        <taxon>Williamsia</taxon>
    </lineage>
</organism>
<evidence type="ECO:0000259" key="2">
    <source>
        <dbReference type="Pfam" id="PF26059"/>
    </source>
</evidence>
<sequence length="214" mass="21001">MGVGTRAVSSMAVLVSTTLAIVGGTGVADAAGHAGYRVTASPGGGITSTVTNATFSPTPGALAVTDPRGTVLDRIPTSVVLNGVTVPLRTTVAADRRTATIDPVLNPALWSAIEHGRHPASARKDRAYYDMLFHVANGLNRAGTVSAAAGAGVGTAVGAAVGLVVGCTVFGACLLAIPAAAAGAAIGGTVAGVVGTQYGDPRAAQSVLTWLSTR</sequence>
<reference evidence="4" key="1">
    <citation type="journal article" date="2019" name="Int. J. Syst. Evol. Microbiol.">
        <title>The Global Catalogue of Microorganisms (GCM) 10K type strain sequencing project: providing services to taxonomists for standard genome sequencing and annotation.</title>
        <authorList>
            <consortium name="The Broad Institute Genomics Platform"/>
            <consortium name="The Broad Institute Genome Sequencing Center for Infectious Disease"/>
            <person name="Wu L."/>
            <person name="Ma J."/>
        </authorList>
    </citation>
    <scope>NUCLEOTIDE SEQUENCE [LARGE SCALE GENOMIC DNA]</scope>
    <source>
        <strain evidence="4">CCUG 50873</strain>
    </source>
</reference>
<dbReference type="InterPro" id="IPR058333">
    <property type="entry name" value="DUF8020"/>
</dbReference>